<dbReference type="GO" id="GO:0016020">
    <property type="term" value="C:membrane"/>
    <property type="evidence" value="ECO:0007669"/>
    <property type="project" value="UniProtKB-SubCell"/>
</dbReference>
<keyword evidence="2 5" id="KW-0812">Transmembrane</keyword>
<feature type="transmembrane region" description="Helical" evidence="5">
    <location>
        <begin position="21"/>
        <end position="43"/>
    </location>
</feature>
<accession>A0A0R1GTD1</accession>
<evidence type="ECO:0008006" key="8">
    <source>
        <dbReference type="Google" id="ProtNLM"/>
    </source>
</evidence>
<reference evidence="6 7" key="1">
    <citation type="journal article" date="2015" name="Genome Announc.">
        <title>Expanding the biotechnology potential of lactobacilli through comparative genomics of 213 strains and associated genera.</title>
        <authorList>
            <person name="Sun Z."/>
            <person name="Harris H.M."/>
            <person name="McCann A."/>
            <person name="Guo C."/>
            <person name="Argimon S."/>
            <person name="Zhang W."/>
            <person name="Yang X."/>
            <person name="Jeffery I.B."/>
            <person name="Cooney J.C."/>
            <person name="Kagawa T.F."/>
            <person name="Liu W."/>
            <person name="Song Y."/>
            <person name="Salvetti E."/>
            <person name="Wrobel A."/>
            <person name="Rasinkangas P."/>
            <person name="Parkhill J."/>
            <person name="Rea M.C."/>
            <person name="O'Sullivan O."/>
            <person name="Ritari J."/>
            <person name="Douillard F.P."/>
            <person name="Paul Ross R."/>
            <person name="Yang R."/>
            <person name="Briner A.E."/>
            <person name="Felis G.E."/>
            <person name="de Vos W.M."/>
            <person name="Barrangou R."/>
            <person name="Klaenhammer T.R."/>
            <person name="Caufield P.W."/>
            <person name="Cui Y."/>
            <person name="Zhang H."/>
            <person name="O'Toole P.W."/>
        </authorList>
    </citation>
    <scope>NUCLEOTIDE SEQUENCE [LARGE SCALE GENOMIC DNA]</scope>
    <source>
        <strain evidence="6 7">DSM 20534</strain>
    </source>
</reference>
<evidence type="ECO:0000256" key="5">
    <source>
        <dbReference type="SAM" id="Phobius"/>
    </source>
</evidence>
<keyword evidence="4 5" id="KW-0472">Membrane</keyword>
<keyword evidence="3 5" id="KW-1133">Transmembrane helix</keyword>
<dbReference type="PANTHER" id="PTHR37306">
    <property type="entry name" value="COLICIN V PRODUCTION PROTEIN"/>
    <property type="match status" value="1"/>
</dbReference>
<dbReference type="AlphaFoldDB" id="A0A0R1GTD1"/>
<proteinExistence type="predicted"/>
<dbReference type="Proteomes" id="UP000050909">
    <property type="component" value="Unassembled WGS sequence"/>
</dbReference>
<protein>
    <recommendedName>
        <fullName evidence="8">CvpA family protein</fullName>
    </recommendedName>
</protein>
<feature type="transmembrane region" description="Helical" evidence="5">
    <location>
        <begin position="121"/>
        <end position="145"/>
    </location>
</feature>
<feature type="transmembrane region" description="Helical" evidence="5">
    <location>
        <begin position="79"/>
        <end position="101"/>
    </location>
</feature>
<name>A0A0R1GTD1_9LACO</name>
<organism evidence="6 7">
    <name type="scientific">Amylolactobacillus amylotrophicus DSM 20534</name>
    <dbReference type="NCBI Taxonomy" id="1423722"/>
    <lineage>
        <taxon>Bacteria</taxon>
        <taxon>Bacillati</taxon>
        <taxon>Bacillota</taxon>
        <taxon>Bacilli</taxon>
        <taxon>Lactobacillales</taxon>
        <taxon>Lactobacillaceae</taxon>
        <taxon>Amylolactobacillus</taxon>
    </lineage>
</organism>
<evidence type="ECO:0000256" key="3">
    <source>
        <dbReference type="ARBA" id="ARBA00022989"/>
    </source>
</evidence>
<comment type="caution">
    <text evidence="6">The sequence shown here is derived from an EMBL/GenBank/DDBJ whole genome shotgun (WGS) entry which is preliminary data.</text>
</comment>
<dbReference type="RefSeq" id="WP_054745555.1">
    <property type="nucleotide sequence ID" value="NZ_AZCV01000005.1"/>
</dbReference>
<sequence length="182" mass="20266">MLSLLIIITFIIFGYVAYRRGLIYQGVITITFVVSFLLAALLYRLFIPLVSLWVPYPSATAASKFVFFSQTLGLNLDKAFYAGIAFSVVLLLIWLLIGILLRGFAKLRYVDIGLQHNLSSILAIILGLIVAGALISLVLALLSMIPLEGVQRMIEHSFLAKFLTRATFPWSAFYTKLFIGII</sequence>
<evidence type="ECO:0000256" key="2">
    <source>
        <dbReference type="ARBA" id="ARBA00022692"/>
    </source>
</evidence>
<keyword evidence="7" id="KW-1185">Reference proteome</keyword>
<dbReference type="EMBL" id="AZCV01000005">
    <property type="protein sequence ID" value="KRK37405.1"/>
    <property type="molecule type" value="Genomic_DNA"/>
</dbReference>
<dbReference type="InterPro" id="IPR003825">
    <property type="entry name" value="Colicin-V_CvpA"/>
</dbReference>
<gene>
    <name evidence="6" type="ORF">FC62_GL001283</name>
</gene>
<comment type="subcellular location">
    <subcellularLocation>
        <location evidence="1">Membrane</location>
        <topology evidence="1">Multi-pass membrane protein</topology>
    </subcellularLocation>
</comment>
<dbReference type="PANTHER" id="PTHR37306:SF1">
    <property type="entry name" value="COLICIN V PRODUCTION PROTEIN"/>
    <property type="match status" value="1"/>
</dbReference>
<dbReference type="PATRIC" id="fig|1423722.3.peg.1308"/>
<evidence type="ECO:0000313" key="7">
    <source>
        <dbReference type="Proteomes" id="UP000050909"/>
    </source>
</evidence>
<dbReference type="Pfam" id="PF02674">
    <property type="entry name" value="Colicin_V"/>
    <property type="match status" value="1"/>
</dbReference>
<evidence type="ECO:0000256" key="4">
    <source>
        <dbReference type="ARBA" id="ARBA00023136"/>
    </source>
</evidence>
<dbReference type="GO" id="GO:0009403">
    <property type="term" value="P:toxin biosynthetic process"/>
    <property type="evidence" value="ECO:0007669"/>
    <property type="project" value="InterPro"/>
</dbReference>
<evidence type="ECO:0000256" key="1">
    <source>
        <dbReference type="ARBA" id="ARBA00004141"/>
    </source>
</evidence>
<evidence type="ECO:0000313" key="6">
    <source>
        <dbReference type="EMBL" id="KRK37405.1"/>
    </source>
</evidence>